<evidence type="ECO:0000313" key="2">
    <source>
        <dbReference type="Proteomes" id="UP000189177"/>
    </source>
</evidence>
<organism evidence="1 2">
    <name type="scientific">Thioalkalivibrio halophilus</name>
    <dbReference type="NCBI Taxonomy" id="252474"/>
    <lineage>
        <taxon>Bacteria</taxon>
        <taxon>Pseudomonadati</taxon>
        <taxon>Pseudomonadota</taxon>
        <taxon>Gammaproteobacteria</taxon>
        <taxon>Chromatiales</taxon>
        <taxon>Ectothiorhodospiraceae</taxon>
        <taxon>Thioalkalivibrio</taxon>
    </lineage>
</organism>
<reference evidence="1 2" key="1">
    <citation type="submission" date="2017-02" db="EMBL/GenBank/DDBJ databases">
        <title>Genomic diversity within the haloalkaliphilic genus Thioalkalivibrio.</title>
        <authorList>
            <person name="Ahn A.-C."/>
            <person name="Meier-Kolthoff J."/>
            <person name="Overmars L."/>
            <person name="Richter M."/>
            <person name="Woyke T."/>
            <person name="Sorokin D.Y."/>
            <person name="Muyzer G."/>
        </authorList>
    </citation>
    <scope>NUCLEOTIDE SEQUENCE [LARGE SCALE GENOMIC DNA]</scope>
    <source>
        <strain evidence="1 2">HL17</strain>
    </source>
</reference>
<gene>
    <name evidence="1" type="ORF">B1A74_00385</name>
</gene>
<dbReference type="EMBL" id="MUZR01000002">
    <property type="protein sequence ID" value="OOC11461.1"/>
    <property type="molecule type" value="Genomic_DNA"/>
</dbReference>
<dbReference type="RefSeq" id="WP_077243442.1">
    <property type="nucleotide sequence ID" value="NZ_MUZR01000002.1"/>
</dbReference>
<name>A0A1V3A2A2_9GAMM</name>
<dbReference type="Pfam" id="PF14907">
    <property type="entry name" value="NTP_transf_5"/>
    <property type="match status" value="1"/>
</dbReference>
<dbReference type="Proteomes" id="UP000189177">
    <property type="component" value="Unassembled WGS sequence"/>
</dbReference>
<evidence type="ECO:0008006" key="3">
    <source>
        <dbReference type="Google" id="ProtNLM"/>
    </source>
</evidence>
<dbReference type="AlphaFoldDB" id="A0A1V3A2A2"/>
<sequence>MDGNSALGLALARPESMAERNDAEWAAMLGAARETSLQGTLWHSARAAGVLDRLCEPVAAHLEGAAMVAQRRAEALHWELEGLDRGLLTRMQPPVLLKGAAYALAGLPNAPGRMANDIDLLFPRAQVERAEALLFFEGWTGAHHNAYDQRYYREWMHELPPLTHRQRGTTLDLHHNILPETFRVRTDPERLREHSVALPGPWRFRMLAPAHMVLHAIVHLFSETDWDRGLRDLYDIHMLAGHFAEREGEAFWQAFVAEAQALELAWLAQRALWLSRRVLLTPVPNAVIQGLEQARTGRPISPWARWAFRHGIRTRAASVTPWRDATARGLLFLRGHWLKMPPGLLARHLFYKAFLAEKEDDGDVRPEPERHG</sequence>
<dbReference type="STRING" id="252474.B1A74_00385"/>
<protein>
    <recommendedName>
        <fullName evidence="3">Nucleotidyltransferase</fullName>
    </recommendedName>
</protein>
<evidence type="ECO:0000313" key="1">
    <source>
        <dbReference type="EMBL" id="OOC11461.1"/>
    </source>
</evidence>
<comment type="caution">
    <text evidence="1">The sequence shown here is derived from an EMBL/GenBank/DDBJ whole genome shotgun (WGS) entry which is preliminary data.</text>
</comment>
<accession>A0A1V3A2A2</accession>
<dbReference type="InterPro" id="IPR039498">
    <property type="entry name" value="NTP_transf_5"/>
</dbReference>
<keyword evidence="2" id="KW-1185">Reference proteome</keyword>
<dbReference type="OrthoDB" id="5497963at2"/>
<proteinExistence type="predicted"/>